<keyword evidence="2" id="KW-1185">Reference proteome</keyword>
<name>A0ABS7GHU5_9BACT</name>
<organism evidence="1 2">
    <name type="scientific">Chitinophaga rhizophila</name>
    <dbReference type="NCBI Taxonomy" id="2866212"/>
    <lineage>
        <taxon>Bacteria</taxon>
        <taxon>Pseudomonadati</taxon>
        <taxon>Bacteroidota</taxon>
        <taxon>Chitinophagia</taxon>
        <taxon>Chitinophagales</taxon>
        <taxon>Chitinophagaceae</taxon>
        <taxon>Chitinophaga</taxon>
    </lineage>
</organism>
<accession>A0ABS7GHU5</accession>
<reference evidence="1 2" key="1">
    <citation type="submission" date="2021-08" db="EMBL/GenBank/DDBJ databases">
        <title>The genome sequence of Chitinophaga sp. B61.</title>
        <authorList>
            <person name="Zhang X."/>
        </authorList>
    </citation>
    <scope>NUCLEOTIDE SEQUENCE [LARGE SCALE GENOMIC DNA]</scope>
    <source>
        <strain evidence="1 2">B61</strain>
    </source>
</reference>
<dbReference type="EMBL" id="JAICCF010000004">
    <property type="protein sequence ID" value="MBW8687262.1"/>
    <property type="molecule type" value="Genomic_DNA"/>
</dbReference>
<proteinExistence type="predicted"/>
<evidence type="ECO:0000313" key="1">
    <source>
        <dbReference type="EMBL" id="MBW8687262.1"/>
    </source>
</evidence>
<dbReference type="Pfam" id="PF14085">
    <property type="entry name" value="DUF4265"/>
    <property type="match status" value="1"/>
</dbReference>
<dbReference type="InterPro" id="IPR025361">
    <property type="entry name" value="DUF4265"/>
</dbReference>
<protein>
    <submittedName>
        <fullName evidence="1">DUF4265 domain-containing protein</fullName>
    </submittedName>
</protein>
<sequence length="79" mass="8792">MNSKIKIAVIETIDEGKNSEHIEIEHLWATKTENGDYIVENIPMVAQRLSLGDTLKAEYNNEDSTFYAVGYVAVSGNTT</sequence>
<dbReference type="Proteomes" id="UP000812961">
    <property type="component" value="Unassembled WGS sequence"/>
</dbReference>
<comment type="caution">
    <text evidence="1">The sequence shown here is derived from an EMBL/GenBank/DDBJ whole genome shotgun (WGS) entry which is preliminary data.</text>
</comment>
<gene>
    <name evidence="1" type="ORF">K1Y79_23190</name>
</gene>
<evidence type="ECO:0000313" key="2">
    <source>
        <dbReference type="Proteomes" id="UP000812961"/>
    </source>
</evidence>